<organism evidence="1 2">
    <name type="scientific">Toxocara canis</name>
    <name type="common">Canine roundworm</name>
    <dbReference type="NCBI Taxonomy" id="6265"/>
    <lineage>
        <taxon>Eukaryota</taxon>
        <taxon>Metazoa</taxon>
        <taxon>Ecdysozoa</taxon>
        <taxon>Nematoda</taxon>
        <taxon>Chromadorea</taxon>
        <taxon>Rhabditida</taxon>
        <taxon>Spirurina</taxon>
        <taxon>Ascaridomorpha</taxon>
        <taxon>Ascaridoidea</taxon>
        <taxon>Toxocaridae</taxon>
        <taxon>Toxocara</taxon>
    </lineage>
</organism>
<proteinExistence type="predicted"/>
<protein>
    <submittedName>
        <fullName evidence="1">Uncharacterized protein</fullName>
    </submittedName>
</protein>
<keyword evidence="2" id="KW-1185">Reference proteome</keyword>
<feature type="non-terminal residue" evidence="1">
    <location>
        <position position="140"/>
    </location>
</feature>
<sequence length="140" mass="17615">RHRSPRYVVVGSTTHAFAVGRISWLWTIRGTSAVRWISSVRWIRWIRWIRWSRWIRWIWWIRWIRWIWSLFTKRIVRCDARRSNRCTSRWPGWRTWQKVIIFRVDHNNIVTIFELAYSNRIESNHLLSRYTRTTFTTIQR</sequence>
<dbReference type="AlphaFoldDB" id="A0A0B2V5V4"/>
<dbReference type="EMBL" id="JPKZ01002390">
    <property type="protein sequence ID" value="KHN76894.1"/>
    <property type="molecule type" value="Genomic_DNA"/>
</dbReference>
<gene>
    <name evidence="1" type="ORF">Tcan_01403</name>
</gene>
<reference evidence="1 2" key="1">
    <citation type="submission" date="2014-11" db="EMBL/GenBank/DDBJ databases">
        <title>Genetic blueprint of the zoonotic pathogen Toxocara canis.</title>
        <authorList>
            <person name="Zhu X.-Q."/>
            <person name="Korhonen P.K."/>
            <person name="Cai H."/>
            <person name="Young N.D."/>
            <person name="Nejsum P."/>
            <person name="von Samson-Himmelstjerna G."/>
            <person name="Boag P.R."/>
            <person name="Tan P."/>
            <person name="Li Q."/>
            <person name="Min J."/>
            <person name="Yang Y."/>
            <person name="Wang X."/>
            <person name="Fang X."/>
            <person name="Hall R.S."/>
            <person name="Hofmann A."/>
            <person name="Sternberg P.W."/>
            <person name="Jex A.R."/>
            <person name="Gasser R.B."/>
        </authorList>
    </citation>
    <scope>NUCLEOTIDE SEQUENCE [LARGE SCALE GENOMIC DNA]</scope>
    <source>
        <strain evidence="1">PN_DK_2014</strain>
    </source>
</reference>
<name>A0A0B2V5V4_TOXCA</name>
<evidence type="ECO:0000313" key="1">
    <source>
        <dbReference type="EMBL" id="KHN76894.1"/>
    </source>
</evidence>
<evidence type="ECO:0000313" key="2">
    <source>
        <dbReference type="Proteomes" id="UP000031036"/>
    </source>
</evidence>
<feature type="non-terminal residue" evidence="1">
    <location>
        <position position="1"/>
    </location>
</feature>
<dbReference type="Proteomes" id="UP000031036">
    <property type="component" value="Unassembled WGS sequence"/>
</dbReference>
<accession>A0A0B2V5V4</accession>
<comment type="caution">
    <text evidence="1">The sequence shown here is derived from an EMBL/GenBank/DDBJ whole genome shotgun (WGS) entry which is preliminary data.</text>
</comment>